<keyword evidence="3 12" id="KW-0813">Transport</keyword>
<dbReference type="EMBL" id="MW574376">
    <property type="protein sequence ID" value="QXU60181.1"/>
    <property type="molecule type" value="Genomic_DNA"/>
</dbReference>
<evidence type="ECO:0000313" key="15">
    <source>
        <dbReference type="EMBL" id="QXU60181.1"/>
    </source>
</evidence>
<dbReference type="GO" id="GO:0015986">
    <property type="term" value="P:proton motive force-driven ATP synthesis"/>
    <property type="evidence" value="ECO:0007669"/>
    <property type="project" value="InterPro"/>
</dbReference>
<evidence type="ECO:0000256" key="2">
    <source>
        <dbReference type="ARBA" id="ARBA00008892"/>
    </source>
</evidence>
<feature type="compositionally biased region" description="Low complexity" evidence="13">
    <location>
        <begin position="35"/>
        <end position="45"/>
    </location>
</feature>
<evidence type="ECO:0000256" key="4">
    <source>
        <dbReference type="ARBA" id="ARBA00022547"/>
    </source>
</evidence>
<dbReference type="AlphaFoldDB" id="A0A8F7CEI1"/>
<accession>A0A8F7CEI1</accession>
<dbReference type="GO" id="GO:0045259">
    <property type="term" value="C:proton-transporting ATP synthase complex"/>
    <property type="evidence" value="ECO:0007669"/>
    <property type="project" value="UniProtKB-KW"/>
</dbReference>
<keyword evidence="4 12" id="KW-0138">CF(0)</keyword>
<comment type="similarity">
    <text evidence="2 12">Belongs to the ATPase protein 8 family.</text>
</comment>
<keyword evidence="9 12" id="KW-0496">Mitochondrion</keyword>
<dbReference type="GO" id="GO:0015078">
    <property type="term" value="F:proton transmembrane transporter activity"/>
    <property type="evidence" value="ECO:0007669"/>
    <property type="project" value="InterPro"/>
</dbReference>
<keyword evidence="7 14" id="KW-1133">Transmembrane helix</keyword>
<keyword evidence="6 12" id="KW-0375">Hydrogen ion transport</keyword>
<keyword evidence="8 12" id="KW-0406">Ion transport</keyword>
<evidence type="ECO:0000256" key="5">
    <source>
        <dbReference type="ARBA" id="ARBA00022692"/>
    </source>
</evidence>
<keyword evidence="11" id="KW-0066">ATP synthesis</keyword>
<dbReference type="PANTHER" id="PTHR39937">
    <property type="entry name" value="ATP SYNTHASE PROTEIN 8"/>
    <property type="match status" value="1"/>
</dbReference>
<organism evidence="15">
    <name type="scientific">Macrocephalon maleo</name>
    <name type="common">Maleo</name>
    <dbReference type="NCBI Taxonomy" id="177178"/>
    <lineage>
        <taxon>Eukaryota</taxon>
        <taxon>Metazoa</taxon>
        <taxon>Chordata</taxon>
        <taxon>Craniata</taxon>
        <taxon>Vertebrata</taxon>
        <taxon>Euteleostomi</taxon>
        <taxon>Archelosauria</taxon>
        <taxon>Archosauria</taxon>
        <taxon>Dinosauria</taxon>
        <taxon>Saurischia</taxon>
        <taxon>Theropoda</taxon>
        <taxon>Coelurosauria</taxon>
        <taxon>Aves</taxon>
        <taxon>Neognathae</taxon>
        <taxon>Galloanserae</taxon>
        <taxon>Galliformes</taxon>
        <taxon>Megapodiidae</taxon>
        <taxon>Macrocephalon</taxon>
    </lineage>
</organism>
<protein>
    <recommendedName>
        <fullName evidence="12">ATP synthase complex subunit 8</fullName>
    </recommendedName>
</protein>
<evidence type="ECO:0000256" key="8">
    <source>
        <dbReference type="ARBA" id="ARBA00023065"/>
    </source>
</evidence>
<reference evidence="15" key="1">
    <citation type="journal article" date="2021" name="Gene">
        <title>When good mitochondria go bad: Cyto-nuclear discordance in landfowl (Aves: Galliformes).</title>
        <authorList>
            <person name="Kimball R.T."/>
            <person name="Guido M."/>
            <person name="Hosner P.A."/>
            <person name="Braun E.L."/>
        </authorList>
    </citation>
    <scope>NUCLEOTIDE SEQUENCE</scope>
</reference>
<evidence type="ECO:0000256" key="11">
    <source>
        <dbReference type="ARBA" id="ARBA00023310"/>
    </source>
</evidence>
<dbReference type="InterPro" id="IPR001421">
    <property type="entry name" value="ATP8_metazoa"/>
</dbReference>
<name>A0A8F7CEI1_MACML</name>
<keyword evidence="5 12" id="KW-0812">Transmembrane</keyword>
<geneLocation type="mitochondrion" evidence="15"/>
<dbReference type="Pfam" id="PF00895">
    <property type="entry name" value="ATP-synt_8"/>
    <property type="match status" value="1"/>
</dbReference>
<evidence type="ECO:0000256" key="9">
    <source>
        <dbReference type="ARBA" id="ARBA00023128"/>
    </source>
</evidence>
<comment type="subcellular location">
    <subcellularLocation>
        <location evidence="1 12">Mitochondrion membrane</location>
        <topology evidence="1 12">Single-pass membrane protein</topology>
    </subcellularLocation>
</comment>
<proteinExistence type="inferred from homology"/>
<evidence type="ECO:0000256" key="6">
    <source>
        <dbReference type="ARBA" id="ARBA00022781"/>
    </source>
</evidence>
<keyword evidence="10 14" id="KW-0472">Membrane</keyword>
<sequence length="55" mass="6265">MPQLNPNPWFIIMVLTWLTFSLLIQPKLLSFTSANPPSSANQAAPKTNPWAWPWT</sequence>
<feature type="region of interest" description="Disordered" evidence="13">
    <location>
        <begin position="35"/>
        <end position="55"/>
    </location>
</feature>
<evidence type="ECO:0000256" key="12">
    <source>
        <dbReference type="RuleBase" id="RU003661"/>
    </source>
</evidence>
<evidence type="ECO:0000256" key="10">
    <source>
        <dbReference type="ARBA" id="ARBA00023136"/>
    </source>
</evidence>
<dbReference type="PANTHER" id="PTHR39937:SF1">
    <property type="entry name" value="ATP SYNTHASE PROTEIN 8"/>
    <property type="match status" value="1"/>
</dbReference>
<dbReference type="InterPro" id="IPR050635">
    <property type="entry name" value="ATPase_protein_8"/>
</dbReference>
<evidence type="ECO:0000256" key="3">
    <source>
        <dbReference type="ARBA" id="ARBA00022448"/>
    </source>
</evidence>
<evidence type="ECO:0000256" key="14">
    <source>
        <dbReference type="SAM" id="Phobius"/>
    </source>
</evidence>
<evidence type="ECO:0000256" key="1">
    <source>
        <dbReference type="ARBA" id="ARBA00004304"/>
    </source>
</evidence>
<feature type="transmembrane region" description="Helical" evidence="14">
    <location>
        <begin position="6"/>
        <end position="24"/>
    </location>
</feature>
<evidence type="ECO:0000256" key="7">
    <source>
        <dbReference type="ARBA" id="ARBA00022989"/>
    </source>
</evidence>
<evidence type="ECO:0000256" key="13">
    <source>
        <dbReference type="SAM" id="MobiDB-lite"/>
    </source>
</evidence>
<dbReference type="GO" id="GO:0031966">
    <property type="term" value="C:mitochondrial membrane"/>
    <property type="evidence" value="ECO:0007669"/>
    <property type="project" value="UniProtKB-SubCell"/>
</dbReference>
<gene>
    <name evidence="15" type="primary">ATP8</name>
</gene>